<accession>A0A645AFU1</accession>
<evidence type="ECO:0000313" key="1">
    <source>
        <dbReference type="EMBL" id="MPM52082.1"/>
    </source>
</evidence>
<proteinExistence type="predicted"/>
<reference evidence="1" key="1">
    <citation type="submission" date="2019-08" db="EMBL/GenBank/DDBJ databases">
        <authorList>
            <person name="Kucharzyk K."/>
            <person name="Murdoch R.W."/>
            <person name="Higgins S."/>
            <person name="Loffler F."/>
        </authorList>
    </citation>
    <scope>NUCLEOTIDE SEQUENCE</scope>
</reference>
<sequence length="111" mass="12157">MAEPERPDDFCHYPAPGQVLERIAAAAHLRVDDSEGRRKLIPTDMVVKDDGVQPQRVSMRNLCDIGNAAVDGKDQGHPIISGLVHPVHGHSVGIVTFGKLITHFKTQTPQF</sequence>
<comment type="caution">
    <text evidence="1">The sequence shown here is derived from an EMBL/GenBank/DDBJ whole genome shotgun (WGS) entry which is preliminary data.</text>
</comment>
<organism evidence="1">
    <name type="scientific">bioreactor metagenome</name>
    <dbReference type="NCBI Taxonomy" id="1076179"/>
    <lineage>
        <taxon>unclassified sequences</taxon>
        <taxon>metagenomes</taxon>
        <taxon>ecological metagenomes</taxon>
    </lineage>
</organism>
<name>A0A645AFU1_9ZZZZ</name>
<dbReference type="AlphaFoldDB" id="A0A645AFU1"/>
<dbReference type="EMBL" id="VSSQ01013703">
    <property type="protein sequence ID" value="MPM52082.1"/>
    <property type="molecule type" value="Genomic_DNA"/>
</dbReference>
<protein>
    <submittedName>
        <fullName evidence="1">Uncharacterized protein</fullName>
    </submittedName>
</protein>
<gene>
    <name evidence="1" type="ORF">SDC9_98835</name>
</gene>